<dbReference type="PANTHER" id="PTHR36504">
    <property type="entry name" value="LIPOPOLYSACCHARIDE EXPORT SYSTEM PROTEIN LPTA"/>
    <property type="match status" value="1"/>
</dbReference>
<dbReference type="GO" id="GO:0030288">
    <property type="term" value="C:outer membrane-bounded periplasmic space"/>
    <property type="evidence" value="ECO:0007669"/>
    <property type="project" value="TreeGrafter"/>
</dbReference>
<dbReference type="EMBL" id="JACNFK010000016">
    <property type="protein sequence ID" value="MBC8519146.1"/>
    <property type="molecule type" value="Genomic_DNA"/>
</dbReference>
<dbReference type="InterPro" id="IPR005653">
    <property type="entry name" value="OstA-like_N"/>
</dbReference>
<keyword evidence="1 4" id="KW-0813">Transport</keyword>
<organism evidence="6 7">
    <name type="scientific">Candidatus Thiopontia autotrophica</name>
    <dbReference type="NCBI Taxonomy" id="2841688"/>
    <lineage>
        <taxon>Bacteria</taxon>
        <taxon>Pseudomonadati</taxon>
        <taxon>Pseudomonadota</taxon>
        <taxon>Gammaproteobacteria</taxon>
        <taxon>Candidatus Thiopontia</taxon>
    </lineage>
</organism>
<comment type="subcellular location">
    <subcellularLocation>
        <location evidence="4">Periplasm</location>
    </subcellularLocation>
</comment>
<evidence type="ECO:0000313" key="6">
    <source>
        <dbReference type="EMBL" id="MBC8519146.1"/>
    </source>
</evidence>
<protein>
    <recommendedName>
        <fullName evidence="4">Lipopolysaccharide export system protein LptA</fullName>
    </recommendedName>
</protein>
<comment type="function">
    <text evidence="4">Involved in the assembly of lipopolysaccharide (LPS). Required for the translocation of LPS from the inner membrane to the outer membrane. May form a bridge between the inner membrane and the outer membrane, via interactions with LptC and LptD, thereby facilitating LPS transfer across the periplasm.</text>
</comment>
<dbReference type="GO" id="GO:0009279">
    <property type="term" value="C:cell outer membrane"/>
    <property type="evidence" value="ECO:0007669"/>
    <property type="project" value="TreeGrafter"/>
</dbReference>
<dbReference type="InterPro" id="IPR014340">
    <property type="entry name" value="LptA"/>
</dbReference>
<comment type="subunit">
    <text evidence="4">Component of the lipopolysaccharide transport and assembly complex.</text>
</comment>
<dbReference type="GO" id="GO:0017089">
    <property type="term" value="F:glycolipid transfer activity"/>
    <property type="evidence" value="ECO:0007669"/>
    <property type="project" value="TreeGrafter"/>
</dbReference>
<dbReference type="Gene3D" id="2.60.450.10">
    <property type="entry name" value="Lipopolysaccharide (LPS) transport protein A like domain"/>
    <property type="match status" value="1"/>
</dbReference>
<dbReference type="GO" id="GO:0001530">
    <property type="term" value="F:lipopolysaccharide binding"/>
    <property type="evidence" value="ECO:0007669"/>
    <property type="project" value="InterPro"/>
</dbReference>
<feature type="domain" description="Organic solvent tolerance-like N-terminal" evidence="5">
    <location>
        <begin position="29"/>
        <end position="142"/>
    </location>
</feature>
<feature type="signal peptide" evidence="4">
    <location>
        <begin position="1"/>
        <end position="19"/>
    </location>
</feature>
<evidence type="ECO:0000256" key="1">
    <source>
        <dbReference type="ARBA" id="ARBA00022448"/>
    </source>
</evidence>
<comment type="caution">
    <text evidence="6">The sequence shown here is derived from an EMBL/GenBank/DDBJ whole genome shotgun (WGS) entry which is preliminary data.</text>
</comment>
<accession>A0A8J6NW12</accession>
<dbReference type="Pfam" id="PF03968">
    <property type="entry name" value="LptD_N"/>
    <property type="match status" value="1"/>
</dbReference>
<evidence type="ECO:0000259" key="5">
    <source>
        <dbReference type="Pfam" id="PF03968"/>
    </source>
</evidence>
<dbReference type="GO" id="GO:0043165">
    <property type="term" value="P:Gram-negative-bacterium-type cell outer membrane assembly"/>
    <property type="evidence" value="ECO:0007669"/>
    <property type="project" value="UniProtKB-UniRule"/>
</dbReference>
<name>A0A8J6NW12_9GAMM</name>
<evidence type="ECO:0000313" key="7">
    <source>
        <dbReference type="Proteomes" id="UP000654401"/>
    </source>
</evidence>
<gene>
    <name evidence="4 6" type="primary">lptA</name>
    <name evidence="6" type="ORF">H8D24_01875</name>
</gene>
<reference evidence="6 7" key="1">
    <citation type="submission" date="2020-08" db="EMBL/GenBank/DDBJ databases">
        <title>Bridging the membrane lipid divide: bacteria of the FCB group superphylum have the potential to synthesize archaeal ether lipids.</title>
        <authorList>
            <person name="Villanueva L."/>
            <person name="Von Meijenfeldt F.A.B."/>
            <person name="Westbye A.B."/>
            <person name="Yadav S."/>
            <person name="Hopmans E.C."/>
            <person name="Dutilh B.E."/>
            <person name="Sinninghe Damste J.S."/>
        </authorList>
    </citation>
    <scope>NUCLEOTIDE SEQUENCE [LARGE SCALE GENOMIC DNA]</scope>
    <source>
        <strain evidence="6">NIOZ-UU100</strain>
    </source>
</reference>
<evidence type="ECO:0000256" key="2">
    <source>
        <dbReference type="ARBA" id="ARBA00022729"/>
    </source>
</evidence>
<feature type="chain" id="PRO_5035346939" description="Lipopolysaccharide export system protein LptA" evidence="4">
    <location>
        <begin position="20"/>
        <end position="176"/>
    </location>
</feature>
<dbReference type="NCBIfam" id="TIGR03002">
    <property type="entry name" value="outer_YhbN_LptA"/>
    <property type="match status" value="1"/>
</dbReference>
<evidence type="ECO:0000256" key="3">
    <source>
        <dbReference type="ARBA" id="ARBA00022764"/>
    </source>
</evidence>
<proteinExistence type="inferred from homology"/>
<dbReference type="GO" id="GO:0015920">
    <property type="term" value="P:lipopolysaccharide transport"/>
    <property type="evidence" value="ECO:0007669"/>
    <property type="project" value="UniProtKB-UniRule"/>
</dbReference>
<dbReference type="HAMAP" id="MF_01914">
    <property type="entry name" value="LPS_assembly_LptA"/>
    <property type="match status" value="1"/>
</dbReference>
<comment type="similarity">
    <text evidence="4">Belongs to the LptA family.</text>
</comment>
<dbReference type="PANTHER" id="PTHR36504:SF1">
    <property type="entry name" value="LIPOPOLYSACCHARIDE EXPORT SYSTEM PROTEIN LPTA"/>
    <property type="match status" value="1"/>
</dbReference>
<dbReference type="Proteomes" id="UP000654401">
    <property type="component" value="Unassembled WGS sequence"/>
</dbReference>
<dbReference type="AlphaFoldDB" id="A0A8J6NW12"/>
<sequence precursor="true">MHRKIFFTIATLLSSTLFALPTDKDQPLEINSESAELREKEGYAIYTNDVRMIQGSLQIDADRVEVFFPDKKVSKALIYGDGEKRAYFQQTPNPGEKPVKGTAKRIVYQVDPDEIRLLGDAIFCQKGSEQKGMRIIYDIEKDVMRAKARVQSIFRPDSAPGTCDHVISDYRQPDAP</sequence>
<keyword evidence="2 4" id="KW-0732">Signal</keyword>
<dbReference type="InterPro" id="IPR052037">
    <property type="entry name" value="LPS_export_LptA"/>
</dbReference>
<keyword evidence="3 4" id="KW-0574">Periplasm</keyword>
<evidence type="ECO:0000256" key="4">
    <source>
        <dbReference type="HAMAP-Rule" id="MF_01914"/>
    </source>
</evidence>